<evidence type="ECO:0000313" key="1">
    <source>
        <dbReference type="EMBL" id="NBJ24122.1"/>
    </source>
</evidence>
<dbReference type="EMBL" id="JAAAXJ010000003">
    <property type="protein sequence ID" value="NBJ24122.1"/>
    <property type="molecule type" value="Genomic_DNA"/>
</dbReference>
<dbReference type="Pfam" id="PF06199">
    <property type="entry name" value="Phage_tail_2"/>
    <property type="match status" value="1"/>
</dbReference>
<reference evidence="1 2" key="1">
    <citation type="submission" date="2020-01" db="EMBL/GenBank/DDBJ databases">
        <title>Microvirga sp. nov., an arsenate reduction bacterium isolated from Tibet hotspring sediments.</title>
        <authorList>
            <person name="Yuan C.-G."/>
        </authorList>
    </citation>
    <scope>NUCLEOTIDE SEQUENCE [LARGE SCALE GENOMIC DNA]</scope>
    <source>
        <strain evidence="1 2">SYSU G3D203</strain>
    </source>
</reference>
<proteinExistence type="predicted"/>
<sequence>MAKPTTVSAAKLLILIGDGATPEVFAAPCGLTSRGINFSKETNDTQVPDCADPDAPQWVERVTTALSGTVSGSGVLAQEALATWRTFFFSTESRNCRIRIDGGTGWGHWEGKFLCTTFNVTGENGEKVGVEIELQNDGEITWVAAT</sequence>
<accession>A0ABW9YWC4</accession>
<organism evidence="1 2">
    <name type="scientific">Microvirga arsenatis</name>
    <dbReference type="NCBI Taxonomy" id="2692265"/>
    <lineage>
        <taxon>Bacteria</taxon>
        <taxon>Pseudomonadati</taxon>
        <taxon>Pseudomonadota</taxon>
        <taxon>Alphaproteobacteria</taxon>
        <taxon>Hyphomicrobiales</taxon>
        <taxon>Methylobacteriaceae</taxon>
        <taxon>Microvirga</taxon>
    </lineage>
</organism>
<keyword evidence="2" id="KW-1185">Reference proteome</keyword>
<dbReference type="Proteomes" id="UP000818323">
    <property type="component" value="Unassembled WGS sequence"/>
</dbReference>
<protein>
    <submittedName>
        <fullName evidence="1">Phage tail protein</fullName>
    </submittedName>
</protein>
<comment type="caution">
    <text evidence="1">The sequence shown here is derived from an EMBL/GenBank/DDBJ whole genome shotgun (WGS) entry which is preliminary data.</text>
</comment>
<dbReference type="RefSeq" id="WP_161726008.1">
    <property type="nucleotide sequence ID" value="NZ_JAAAXI010000027.1"/>
</dbReference>
<gene>
    <name evidence="1" type="ORF">GR303_07100</name>
</gene>
<name>A0ABW9YWC4_9HYPH</name>
<dbReference type="InterPro" id="IPR011855">
    <property type="entry name" value="Phgtail_TP901_1"/>
</dbReference>
<evidence type="ECO:0000313" key="2">
    <source>
        <dbReference type="Proteomes" id="UP000818323"/>
    </source>
</evidence>